<dbReference type="STRING" id="339866.GCA_001418255_01405"/>
<evidence type="ECO:0000313" key="4">
    <source>
        <dbReference type="Proteomes" id="UP000183649"/>
    </source>
</evidence>
<feature type="chain" id="PRO_5005505089" evidence="2">
    <location>
        <begin position="30"/>
        <end position="248"/>
    </location>
</feature>
<protein>
    <submittedName>
        <fullName evidence="3">Uncharacterized protein</fullName>
    </submittedName>
</protein>
<keyword evidence="2" id="KW-0732">Signal</keyword>
<evidence type="ECO:0000256" key="2">
    <source>
        <dbReference type="SAM" id="SignalP"/>
    </source>
</evidence>
<feature type="region of interest" description="Disordered" evidence="1">
    <location>
        <begin position="117"/>
        <end position="140"/>
    </location>
</feature>
<dbReference type="EMBL" id="CYHF01000004">
    <property type="protein sequence ID" value="CUA96529.1"/>
    <property type="molecule type" value="Genomic_DNA"/>
</dbReference>
<name>A0A0K6I044_9BURK</name>
<organism evidence="3 4">
    <name type="scientific">Thiomonas bhubaneswarensis</name>
    <dbReference type="NCBI Taxonomy" id="339866"/>
    <lineage>
        <taxon>Bacteria</taxon>
        <taxon>Pseudomonadati</taxon>
        <taxon>Pseudomonadota</taxon>
        <taxon>Betaproteobacteria</taxon>
        <taxon>Burkholderiales</taxon>
        <taxon>Thiomonas</taxon>
    </lineage>
</organism>
<gene>
    <name evidence="3" type="ORF">Ga0061069_104174</name>
</gene>
<accession>A0A0K6I044</accession>
<dbReference type="AlphaFoldDB" id="A0A0K6I044"/>
<evidence type="ECO:0000256" key="1">
    <source>
        <dbReference type="SAM" id="MobiDB-lite"/>
    </source>
</evidence>
<sequence length="248" mass="26722">MSAMQQCRFLRRRAAGAFAAAARPALVQAQEQGCVGNLSPPSSAGLARLGAVEVPGPNQGDKREDPTSKFIVSGEDLAGFGDCALGEVLRRTQVVTALGSGMLGTCEIKLRGLGNGDIENRSLRDATPSPENRLSRPPGVAQQSAWAWTIGHTACDSSSKEFSPIYTRMSSRPCLHHADRQERRQTADRPPCRLEFDTAGPARHLRDECHRPGDHRGVWVYPPNARSAAVSPDGHQPPDLGEAKKDQL</sequence>
<dbReference type="Proteomes" id="UP000183649">
    <property type="component" value="Unassembled WGS sequence"/>
</dbReference>
<feature type="compositionally biased region" description="Basic and acidic residues" evidence="1">
    <location>
        <begin position="204"/>
        <end position="217"/>
    </location>
</feature>
<evidence type="ECO:0000313" key="3">
    <source>
        <dbReference type="EMBL" id="CUA96529.1"/>
    </source>
</evidence>
<feature type="signal peptide" evidence="2">
    <location>
        <begin position="1"/>
        <end position="29"/>
    </location>
</feature>
<feature type="compositionally biased region" description="Basic and acidic residues" evidence="1">
    <location>
        <begin position="176"/>
        <end position="196"/>
    </location>
</feature>
<reference evidence="4" key="1">
    <citation type="submission" date="2015-08" db="EMBL/GenBank/DDBJ databases">
        <authorList>
            <person name="Varghese N."/>
        </authorList>
    </citation>
    <scope>NUCLEOTIDE SEQUENCE [LARGE SCALE GENOMIC DNA]</scope>
    <source>
        <strain evidence="4">DSM 18181</strain>
    </source>
</reference>
<feature type="region of interest" description="Disordered" evidence="1">
    <location>
        <begin position="176"/>
        <end position="248"/>
    </location>
</feature>
<keyword evidence="4" id="KW-1185">Reference proteome</keyword>
<proteinExistence type="predicted"/>